<sequence length="154" mass="17428">MKIAYGIEKPSIYVYYSSSITDISIFHQLIWGIEEEGIPYQMIRQTEGEALKLSFMAAEASSLGVGLGIGDDRLIILHYRKLPYEMPLFQIPHASSPSMMRAVGANAARLVKGIPFKEIDHKNNREDQYPSEIESDLKSIIAKVLEEINRKMKP</sequence>
<keyword evidence="2" id="KW-1185">Reference proteome</keyword>
<dbReference type="Gene3D" id="3.40.50.10150">
    <property type="entry name" value="B12-dependent dehydatase associated subunit"/>
    <property type="match status" value="1"/>
</dbReference>
<dbReference type="Proteomes" id="UP000184536">
    <property type="component" value="Unassembled WGS sequence"/>
</dbReference>
<gene>
    <name evidence="1" type="ORF">SAMN02745975_01648</name>
</gene>
<protein>
    <submittedName>
        <fullName evidence="1">Dehydratase medium subunit</fullName>
    </submittedName>
</protein>
<reference evidence="2" key="1">
    <citation type="submission" date="2016-11" db="EMBL/GenBank/DDBJ databases">
        <authorList>
            <person name="Varghese N."/>
            <person name="Submissions S."/>
        </authorList>
    </citation>
    <scope>NUCLEOTIDE SEQUENCE [LARGE SCALE GENOMIC DNA]</scope>
    <source>
        <strain evidence="2">DSM 17957</strain>
    </source>
</reference>
<name>A0A1M6HUK5_9FIRM</name>
<dbReference type="Pfam" id="PF02288">
    <property type="entry name" value="Dehydratase_MU"/>
    <property type="match status" value="1"/>
</dbReference>
<proteinExistence type="predicted"/>
<dbReference type="AlphaFoldDB" id="A0A1M6HUK5"/>
<dbReference type="RefSeq" id="WP_110940815.1">
    <property type="nucleotide sequence ID" value="NZ_FQZV01000018.1"/>
</dbReference>
<evidence type="ECO:0000313" key="2">
    <source>
        <dbReference type="Proteomes" id="UP000184536"/>
    </source>
</evidence>
<dbReference type="SUPFAM" id="SSF52968">
    <property type="entry name" value="B12-dependent dehydatase associated subunit"/>
    <property type="match status" value="1"/>
</dbReference>
<dbReference type="OrthoDB" id="308037at2"/>
<dbReference type="InterPro" id="IPR003208">
    <property type="entry name" value="Dehydtase/Dehydtase_re"/>
</dbReference>
<dbReference type="EMBL" id="FQZV01000018">
    <property type="protein sequence ID" value="SHJ25861.1"/>
    <property type="molecule type" value="Genomic_DNA"/>
</dbReference>
<dbReference type="STRING" id="1121919.SAMN02745975_01648"/>
<evidence type="ECO:0000313" key="1">
    <source>
        <dbReference type="EMBL" id="SHJ25861.1"/>
    </source>
</evidence>
<accession>A0A1M6HUK5</accession>
<dbReference type="InterPro" id="IPR010254">
    <property type="entry name" value="B12-dep_deHydtase_bsu"/>
</dbReference>
<organism evidence="1 2">
    <name type="scientific">Geosporobacter subterraneus DSM 17957</name>
    <dbReference type="NCBI Taxonomy" id="1121919"/>
    <lineage>
        <taxon>Bacteria</taxon>
        <taxon>Bacillati</taxon>
        <taxon>Bacillota</taxon>
        <taxon>Clostridia</taxon>
        <taxon>Peptostreptococcales</taxon>
        <taxon>Thermotaleaceae</taxon>
        <taxon>Geosporobacter</taxon>
    </lineage>
</organism>